<gene>
    <name evidence="1" type="ORF">DFP72DRAFT_1081875</name>
</gene>
<sequence length="147" mass="16455">MPFDSLVKSNPKHGPGWNAAARLEEHAGRMVAAKEIIKKGLHNNDDAKVILAIAVQHAKKRVFRKALDHIPTSVRLLRETVGLELSPSDYGSFSHERSLALLETPEKAKAVFNKESEEDEKKREKMLLAMDKANPTIKIPNARQNLD</sequence>
<dbReference type="OrthoDB" id="3187696at2759"/>
<accession>A0A8H6H9N7</accession>
<dbReference type="EMBL" id="JACGCI010000182">
    <property type="protein sequence ID" value="KAF6742480.1"/>
    <property type="molecule type" value="Genomic_DNA"/>
</dbReference>
<dbReference type="AlphaFoldDB" id="A0A8H6H9N7"/>
<name>A0A8H6H9N7_9AGAR</name>
<reference evidence="1 2" key="1">
    <citation type="submission" date="2020-07" db="EMBL/GenBank/DDBJ databases">
        <title>Comparative genomics of pyrophilous fungi reveals a link between fire events and developmental genes.</title>
        <authorList>
            <consortium name="DOE Joint Genome Institute"/>
            <person name="Steindorff A.S."/>
            <person name="Carver A."/>
            <person name="Calhoun S."/>
            <person name="Stillman K."/>
            <person name="Liu H."/>
            <person name="Lipzen A."/>
            <person name="Pangilinan J."/>
            <person name="Labutti K."/>
            <person name="Bruns T.D."/>
            <person name="Grigoriev I.V."/>
        </authorList>
    </citation>
    <scope>NUCLEOTIDE SEQUENCE [LARGE SCALE GENOMIC DNA]</scope>
    <source>
        <strain evidence="1 2">CBS 144469</strain>
    </source>
</reference>
<evidence type="ECO:0000313" key="1">
    <source>
        <dbReference type="EMBL" id="KAF6742480.1"/>
    </source>
</evidence>
<comment type="caution">
    <text evidence="1">The sequence shown here is derived from an EMBL/GenBank/DDBJ whole genome shotgun (WGS) entry which is preliminary data.</text>
</comment>
<organism evidence="1 2">
    <name type="scientific">Ephemerocybe angulata</name>
    <dbReference type="NCBI Taxonomy" id="980116"/>
    <lineage>
        <taxon>Eukaryota</taxon>
        <taxon>Fungi</taxon>
        <taxon>Dikarya</taxon>
        <taxon>Basidiomycota</taxon>
        <taxon>Agaricomycotina</taxon>
        <taxon>Agaricomycetes</taxon>
        <taxon>Agaricomycetidae</taxon>
        <taxon>Agaricales</taxon>
        <taxon>Agaricineae</taxon>
        <taxon>Psathyrellaceae</taxon>
        <taxon>Ephemerocybe</taxon>
    </lineage>
</organism>
<protein>
    <submittedName>
        <fullName evidence="1">Uncharacterized protein</fullName>
    </submittedName>
</protein>
<keyword evidence="2" id="KW-1185">Reference proteome</keyword>
<evidence type="ECO:0000313" key="2">
    <source>
        <dbReference type="Proteomes" id="UP000521943"/>
    </source>
</evidence>
<proteinExistence type="predicted"/>
<dbReference type="Proteomes" id="UP000521943">
    <property type="component" value="Unassembled WGS sequence"/>
</dbReference>